<protein>
    <submittedName>
        <fullName evidence="2">Uncharacterized protein</fullName>
    </submittedName>
</protein>
<evidence type="ECO:0000256" key="1">
    <source>
        <dbReference type="SAM" id="MobiDB-lite"/>
    </source>
</evidence>
<reference evidence="2" key="1">
    <citation type="submission" date="2021-02" db="EMBL/GenBank/DDBJ databases">
        <authorList>
            <person name="Dougan E. K."/>
            <person name="Rhodes N."/>
            <person name="Thang M."/>
            <person name="Chan C."/>
        </authorList>
    </citation>
    <scope>NUCLEOTIDE SEQUENCE</scope>
</reference>
<accession>A0A812QG13</accession>
<proteinExistence type="predicted"/>
<feature type="region of interest" description="Disordered" evidence="1">
    <location>
        <begin position="54"/>
        <end position="103"/>
    </location>
</feature>
<keyword evidence="3" id="KW-1185">Reference proteome</keyword>
<dbReference type="EMBL" id="CAJNJA010016732">
    <property type="protein sequence ID" value="CAE7386995.1"/>
    <property type="molecule type" value="Genomic_DNA"/>
</dbReference>
<feature type="region of interest" description="Disordered" evidence="1">
    <location>
        <begin position="332"/>
        <end position="372"/>
    </location>
</feature>
<evidence type="ECO:0000313" key="3">
    <source>
        <dbReference type="Proteomes" id="UP000601435"/>
    </source>
</evidence>
<organism evidence="2 3">
    <name type="scientific">Symbiodinium necroappetens</name>
    <dbReference type="NCBI Taxonomy" id="1628268"/>
    <lineage>
        <taxon>Eukaryota</taxon>
        <taxon>Sar</taxon>
        <taxon>Alveolata</taxon>
        <taxon>Dinophyceae</taxon>
        <taxon>Suessiales</taxon>
        <taxon>Symbiodiniaceae</taxon>
        <taxon>Symbiodinium</taxon>
    </lineage>
</organism>
<evidence type="ECO:0000313" key="2">
    <source>
        <dbReference type="EMBL" id="CAE7386995.1"/>
    </source>
</evidence>
<feature type="compositionally biased region" description="Basic and acidic residues" evidence="1">
    <location>
        <begin position="337"/>
        <end position="360"/>
    </location>
</feature>
<dbReference type="Proteomes" id="UP000601435">
    <property type="component" value="Unassembled WGS sequence"/>
</dbReference>
<dbReference type="AlphaFoldDB" id="A0A812QG13"/>
<dbReference type="OrthoDB" id="423609at2759"/>
<name>A0A812QG13_9DINO</name>
<comment type="caution">
    <text evidence="2">The sequence shown here is derived from an EMBL/GenBank/DDBJ whole genome shotgun (WGS) entry which is preliminary data.</text>
</comment>
<gene>
    <name evidence="2" type="ORF">SNEC2469_LOCUS10498</name>
</gene>
<sequence>MAAMTPEIWDELSHLREDRQKMLDAAEKAKQEGDEGGAEFQMMLAGEISEKIEELESKHGSAPPLPGAGGNNKAIVPESKASGPTPSFQTVPPRIGVGSVPPPPAISGANSMINIPPGVAGALAMRPGMSLPGLGPGMPPVVLPPGIQPGMQPPGMPPMPAAIPGPPSLTQQQAMEYDATKAASTALEPEVIELVHYFKIGDRHARMLNEQLKRRNNTYEEDIASLYEILKGAKNPADLLMVSIRWMEQGVFRGCLTPNPKVEKASKKYKLDAPSACKLAEALESREDPDEALDKICEHLAASNKPSSLVMIMLKDIKNGADIQPCTKTPAIGSYLHKKETEKSRNRTSRSRERERDRGFQPRSNRASRRVGSGGVLAEVGPAAGAGVEAVEAMATAGAATDTGSLEIVVEIGEIGAAVNATGAIGAVQRLGCIHRSLIAEVYSPIGIGRLWLHASPKGAFNVGWTRVSGLPPGRESVKLCFIQHSGIAQKWKTGDPARCRAPDPLVSGLGVCWWFDADAVVFDFFTPGCSGVETIALSQCALQRGVTYKAFAYVEGLNSSYTDGQASQPVLVLVPVVSMRFKTEPFLAESVLTSRVAFKFTTEATDQGAAAVVAGNVWAMVVPELQAPQVTRWSLKSMMGSLAMGGPGCRIDGESMVGGTAVVSLTEVSAVLEDCQLRHGSTYELVVYVEDLDNRSDGTMVFTKIYTPPGVSNSFKYLPMIDGNVTGEEVTVQFAGANPMGKAWAVVVPASAVSSATASSVMSGTAALGGPDCMIAAMDVDDNVTQHGVDLENCSMAFSSDYAVLVYLADMGMHDDGEDYGNETHSK</sequence>